<accession>A0ABX8SAV3</accession>
<dbReference type="RefSeq" id="WP_066468955.1">
    <property type="nucleotide sequence ID" value="NZ_CBCRUZ010000009.1"/>
</dbReference>
<sequence length="188" mass="19260">MRTEQRYRRAGLTGAMTAAITMTVAVIAIVVAGCGDRVDGSARENSGEASAYRSEAAASSSAAAAAAQAAATAKAKADTCGAFLGRTDPAIDAFNGFVDASNKRADDIAARRSAAVTELRKSADEVDAGVQAAGPPLDPDLAKRFADYAGAARELATAADQMQDAVQAVNQAKERFNDSLEAVRKGCD</sequence>
<protein>
    <submittedName>
        <fullName evidence="2">Uncharacterized protein</fullName>
    </submittedName>
</protein>
<keyword evidence="1" id="KW-1133">Transmembrane helix</keyword>
<feature type="transmembrane region" description="Helical" evidence="1">
    <location>
        <begin position="12"/>
        <end position="33"/>
    </location>
</feature>
<organism evidence="2 3">
    <name type="scientific">Skermania pinensis</name>
    <dbReference type="NCBI Taxonomy" id="39122"/>
    <lineage>
        <taxon>Bacteria</taxon>
        <taxon>Bacillati</taxon>
        <taxon>Actinomycetota</taxon>
        <taxon>Actinomycetes</taxon>
        <taxon>Mycobacteriales</taxon>
        <taxon>Gordoniaceae</taxon>
        <taxon>Skermania</taxon>
    </lineage>
</organism>
<dbReference type="PROSITE" id="PS51257">
    <property type="entry name" value="PROKAR_LIPOPROTEIN"/>
    <property type="match status" value="1"/>
</dbReference>
<reference evidence="2" key="1">
    <citation type="submission" date="2021-07" db="EMBL/GenBank/DDBJ databases">
        <title>Candidatus Kaistella beijingensis sp. nov. isolated from a municipal wastewater treatment plant is involved in sludge foaming.</title>
        <authorList>
            <person name="Song Y."/>
            <person name="Liu S.-J."/>
        </authorList>
    </citation>
    <scope>NUCLEOTIDE SEQUENCE</scope>
    <source>
        <strain evidence="2">DSM 43998</strain>
    </source>
</reference>
<dbReference type="Proteomes" id="UP000887023">
    <property type="component" value="Chromosome"/>
</dbReference>
<dbReference type="EMBL" id="CP079105">
    <property type="protein sequence ID" value="QXQ14993.1"/>
    <property type="molecule type" value="Genomic_DNA"/>
</dbReference>
<keyword evidence="3" id="KW-1185">Reference proteome</keyword>
<proteinExistence type="predicted"/>
<evidence type="ECO:0000313" key="3">
    <source>
        <dbReference type="Proteomes" id="UP000887023"/>
    </source>
</evidence>
<keyword evidence="1" id="KW-0812">Transmembrane</keyword>
<gene>
    <name evidence="2" type="ORF">KV203_06425</name>
</gene>
<evidence type="ECO:0000256" key="1">
    <source>
        <dbReference type="SAM" id="Phobius"/>
    </source>
</evidence>
<evidence type="ECO:0000313" key="2">
    <source>
        <dbReference type="EMBL" id="QXQ14993.1"/>
    </source>
</evidence>
<keyword evidence="1" id="KW-0472">Membrane</keyword>
<name>A0ABX8SAV3_9ACTN</name>